<evidence type="ECO:0000256" key="1">
    <source>
        <dbReference type="ARBA" id="ARBA00023125"/>
    </source>
</evidence>
<evidence type="ECO:0000313" key="5">
    <source>
        <dbReference type="Proteomes" id="UP001057291"/>
    </source>
</evidence>
<dbReference type="Gene3D" id="1.25.40.10">
    <property type="entry name" value="Tetratricopeptide repeat domain"/>
    <property type="match status" value="3"/>
</dbReference>
<dbReference type="PROSITE" id="PS50005">
    <property type="entry name" value="TPR"/>
    <property type="match status" value="1"/>
</dbReference>
<gene>
    <name evidence="4" type="ORF">DNHGIG_02350</name>
</gene>
<dbReference type="GO" id="GO:0005829">
    <property type="term" value="C:cytosol"/>
    <property type="evidence" value="ECO:0007669"/>
    <property type="project" value="TreeGrafter"/>
</dbReference>
<evidence type="ECO:0000256" key="2">
    <source>
        <dbReference type="PROSITE-ProRule" id="PRU00339"/>
    </source>
</evidence>
<keyword evidence="2" id="KW-0802">TPR repeat</keyword>
<keyword evidence="5" id="KW-1185">Reference proteome</keyword>
<feature type="domain" description="HTH cro/C1-type" evidence="3">
    <location>
        <begin position="8"/>
        <end position="61"/>
    </location>
</feature>
<dbReference type="Proteomes" id="UP001057291">
    <property type="component" value="Unassembled WGS sequence"/>
</dbReference>
<dbReference type="CDD" id="cd00093">
    <property type="entry name" value="HTH_XRE"/>
    <property type="match status" value="1"/>
</dbReference>
<dbReference type="SUPFAM" id="SSF47413">
    <property type="entry name" value="lambda repressor-like DNA-binding domains"/>
    <property type="match status" value="1"/>
</dbReference>
<dbReference type="SMART" id="SM00028">
    <property type="entry name" value="TPR"/>
    <property type="match status" value="5"/>
</dbReference>
<keyword evidence="1" id="KW-0238">DNA-binding</keyword>
<name>A0AAV4LA92_9BACL</name>
<accession>A0AAV4LA92</accession>
<dbReference type="InterPro" id="IPR050807">
    <property type="entry name" value="TransReg_Diox_bact_type"/>
</dbReference>
<dbReference type="PANTHER" id="PTHR46797:SF1">
    <property type="entry name" value="METHYLPHOSPHONATE SYNTHASE"/>
    <property type="match status" value="1"/>
</dbReference>
<dbReference type="AlphaFoldDB" id="A0AAV4LA92"/>
<evidence type="ECO:0000313" key="4">
    <source>
        <dbReference type="EMBL" id="GIM44686.1"/>
    </source>
</evidence>
<comment type="caution">
    <text evidence="4">The sequence shown here is derived from an EMBL/GenBank/DDBJ whole genome shotgun (WGS) entry which is preliminary data.</text>
</comment>
<dbReference type="EMBL" id="BOQE01000001">
    <property type="protein sequence ID" value="GIM44686.1"/>
    <property type="molecule type" value="Genomic_DNA"/>
</dbReference>
<dbReference type="RefSeq" id="WP_282197951.1">
    <property type="nucleotide sequence ID" value="NZ_BOQE01000001.1"/>
</dbReference>
<reference evidence="4" key="1">
    <citation type="journal article" date="2023" name="Int. J. Syst. Evol. Microbiol.">
        <title>Collibacillus ludicampi gen. nov., sp. nov., a new soil bacterium of the family Alicyclobacillaceae.</title>
        <authorList>
            <person name="Jojima T."/>
            <person name="Ioku Y."/>
            <person name="Fukuta Y."/>
            <person name="Shirasaka N."/>
            <person name="Matsumura Y."/>
            <person name="Mori M."/>
        </authorList>
    </citation>
    <scope>NUCLEOTIDE SEQUENCE</scope>
    <source>
        <strain evidence="4">TP075</strain>
    </source>
</reference>
<protein>
    <recommendedName>
        <fullName evidence="3">HTH cro/C1-type domain-containing protein</fullName>
    </recommendedName>
</protein>
<dbReference type="GO" id="GO:0003700">
    <property type="term" value="F:DNA-binding transcription factor activity"/>
    <property type="evidence" value="ECO:0007669"/>
    <property type="project" value="TreeGrafter"/>
</dbReference>
<dbReference type="InterPro" id="IPR010982">
    <property type="entry name" value="Lambda_DNA-bd_dom_sf"/>
</dbReference>
<organism evidence="4 5">
    <name type="scientific">Collibacillus ludicampi</name>
    <dbReference type="NCBI Taxonomy" id="2771369"/>
    <lineage>
        <taxon>Bacteria</taxon>
        <taxon>Bacillati</taxon>
        <taxon>Bacillota</taxon>
        <taxon>Bacilli</taxon>
        <taxon>Bacillales</taxon>
        <taxon>Alicyclobacillaceae</taxon>
        <taxon>Collibacillus</taxon>
    </lineage>
</organism>
<dbReference type="SMART" id="SM00530">
    <property type="entry name" value="HTH_XRE"/>
    <property type="match status" value="1"/>
</dbReference>
<dbReference type="PROSITE" id="PS50943">
    <property type="entry name" value="HTH_CROC1"/>
    <property type="match status" value="1"/>
</dbReference>
<dbReference type="PANTHER" id="PTHR46797">
    <property type="entry name" value="HTH-TYPE TRANSCRIPTIONAL REGULATOR"/>
    <property type="match status" value="1"/>
</dbReference>
<dbReference type="InterPro" id="IPR011990">
    <property type="entry name" value="TPR-like_helical_dom_sf"/>
</dbReference>
<dbReference type="InterPro" id="IPR019734">
    <property type="entry name" value="TPR_rpt"/>
</dbReference>
<dbReference type="InterPro" id="IPR001387">
    <property type="entry name" value="Cro/C1-type_HTH"/>
</dbReference>
<dbReference type="Pfam" id="PF01381">
    <property type="entry name" value="HTH_3"/>
    <property type="match status" value="1"/>
</dbReference>
<dbReference type="Pfam" id="PF12895">
    <property type="entry name" value="ANAPC3"/>
    <property type="match status" value="1"/>
</dbReference>
<dbReference type="SUPFAM" id="SSF48452">
    <property type="entry name" value="TPR-like"/>
    <property type="match status" value="2"/>
</dbReference>
<feature type="repeat" description="TPR" evidence="2">
    <location>
        <begin position="107"/>
        <end position="140"/>
    </location>
</feature>
<sequence>MCTIGQKIRELRVKRGLTQIELANGLVTPSMISLIETDKANPSPKLLQHIAEKLGVAMDYFLEEGTSPWEPLSAYTLAKAMLLAGNYEEAYSLLQQLTGSTTSLSLSDIQLLLGECLFYMGKYEDAIQVFERIIDGQPCPYERRVQFHCFYLMGKAYIELHNYTLAKHFWLKAYEWASRSDSIDPSAIRTLLLDYVRLCLITGEKEEAASYVEKANRIKEVGASIQEIALAYVEKAKLEQDQENYKSATDYSHRAVGLLEAIQLVKTSIDLDVYAAILQGDQGNIQEALTDLQRCKQAYMSIGIDSENSFLHREAARFCLQLQDYDTALFHATKALHFAKNDKERAYVLRTLALIKKELGHLQEAISNVKKAIQLFASREMFDELTKSYTLLSEIFALLTEMKAKTRPS</sequence>
<dbReference type="GO" id="GO:0003677">
    <property type="term" value="F:DNA binding"/>
    <property type="evidence" value="ECO:0007669"/>
    <property type="project" value="UniProtKB-KW"/>
</dbReference>
<evidence type="ECO:0000259" key="3">
    <source>
        <dbReference type="PROSITE" id="PS50943"/>
    </source>
</evidence>
<dbReference type="Gene3D" id="1.10.260.40">
    <property type="entry name" value="lambda repressor-like DNA-binding domains"/>
    <property type="match status" value="1"/>
</dbReference>
<proteinExistence type="predicted"/>